<comment type="caution">
    <text evidence="8">The sequence shown here is derived from an EMBL/GenBank/DDBJ whole genome shotgun (WGS) entry which is preliminary data.</text>
</comment>
<reference evidence="9" key="1">
    <citation type="journal article" date="2019" name="Int. J. Syst. Evol. Microbiol.">
        <title>The Global Catalogue of Microorganisms (GCM) 10K type strain sequencing project: providing services to taxonomists for standard genome sequencing and annotation.</title>
        <authorList>
            <consortium name="The Broad Institute Genomics Platform"/>
            <consortium name="The Broad Institute Genome Sequencing Center for Infectious Disease"/>
            <person name="Wu L."/>
            <person name="Ma J."/>
        </authorList>
    </citation>
    <scope>NUCLEOTIDE SEQUENCE [LARGE SCALE GENOMIC DNA]</scope>
    <source>
        <strain evidence="9">CCUG 58938</strain>
    </source>
</reference>
<organism evidence="8 9">
    <name type="scientific">Ohtaekwangia kribbensis</name>
    <dbReference type="NCBI Taxonomy" id="688913"/>
    <lineage>
        <taxon>Bacteria</taxon>
        <taxon>Pseudomonadati</taxon>
        <taxon>Bacteroidota</taxon>
        <taxon>Cytophagia</taxon>
        <taxon>Cytophagales</taxon>
        <taxon>Fulvivirgaceae</taxon>
        <taxon>Ohtaekwangia</taxon>
    </lineage>
</organism>
<evidence type="ECO:0000313" key="8">
    <source>
        <dbReference type="EMBL" id="MFD1001630.1"/>
    </source>
</evidence>
<gene>
    <name evidence="8" type="ORF">ACFQ21_20030</name>
</gene>
<dbReference type="RefSeq" id="WP_377581714.1">
    <property type="nucleotide sequence ID" value="NZ_JBHTKA010000007.1"/>
</dbReference>
<dbReference type="PANTHER" id="PTHR43772">
    <property type="entry name" value="ENDO-1,4-BETA-XYLANASE"/>
    <property type="match status" value="1"/>
</dbReference>
<accession>A0ABW3K6G2</accession>
<dbReference type="InterPro" id="IPR052176">
    <property type="entry name" value="Glycosyl_Hydrlase_43_Enz"/>
</dbReference>
<keyword evidence="9" id="KW-1185">Reference proteome</keyword>
<comment type="similarity">
    <text evidence="1 6">Belongs to the glycosyl hydrolase 43 family.</text>
</comment>
<keyword evidence="4" id="KW-0119">Carbohydrate metabolism</keyword>
<dbReference type="CDD" id="cd18828">
    <property type="entry name" value="GH43_BT3675-like"/>
    <property type="match status" value="1"/>
</dbReference>
<keyword evidence="3 6" id="KW-0378">Hydrolase</keyword>
<feature type="signal peptide" evidence="7">
    <location>
        <begin position="1"/>
        <end position="20"/>
    </location>
</feature>
<feature type="chain" id="PRO_5045103850" evidence="7">
    <location>
        <begin position="21"/>
        <end position="418"/>
    </location>
</feature>
<evidence type="ECO:0000256" key="3">
    <source>
        <dbReference type="ARBA" id="ARBA00022801"/>
    </source>
</evidence>
<name>A0ABW3K6G2_9BACT</name>
<protein>
    <submittedName>
        <fullName evidence="8">Family 43 glycosylhydrolase</fullName>
    </submittedName>
</protein>
<evidence type="ECO:0000256" key="2">
    <source>
        <dbReference type="ARBA" id="ARBA00022651"/>
    </source>
</evidence>
<dbReference type="PANTHER" id="PTHR43772:SF2">
    <property type="entry name" value="PUTATIVE (AFU_ORTHOLOGUE AFUA_2G04480)-RELATED"/>
    <property type="match status" value="1"/>
</dbReference>
<evidence type="ECO:0000256" key="6">
    <source>
        <dbReference type="RuleBase" id="RU361187"/>
    </source>
</evidence>
<dbReference type="InterPro" id="IPR023296">
    <property type="entry name" value="Glyco_hydro_beta-prop_sf"/>
</dbReference>
<dbReference type="InterPro" id="IPR006710">
    <property type="entry name" value="Glyco_hydro_43"/>
</dbReference>
<evidence type="ECO:0000256" key="7">
    <source>
        <dbReference type="SAM" id="SignalP"/>
    </source>
</evidence>
<keyword evidence="2" id="KW-0624">Polysaccharide degradation</keyword>
<dbReference type="Gene3D" id="2.115.10.20">
    <property type="entry name" value="Glycosyl hydrolase domain, family 43"/>
    <property type="match status" value="1"/>
</dbReference>
<dbReference type="SUPFAM" id="SSF75005">
    <property type="entry name" value="Arabinanase/levansucrase/invertase"/>
    <property type="match status" value="1"/>
</dbReference>
<proteinExistence type="inferred from homology"/>
<sequence length="418" mass="46872">MYRIFILFIISVVLSFVASAQSEQNEAKPEPDNIPLRSQSTYVKRNNMVYNDSLKLVSLPVKPGTNLKTFDPAFASDAGVKIYPSGKTDFSKGPVEYTVSAQGKTTRYKVEVYIAGNPVLEGYFADPDILYSFNKKKFYLYPTSDGFQSWSGTYFKTFSSSNLIDWKDEGVILDLKKDVPWGPRNAWAPTAIERLVNGKYKYFFYFTAAQKIGVATADDPAGPFKDSGTPLIDFKPAGITNGQEIDPMVFADPVSKKYYLYWGNGYLAAAELNDDMLSIKRETLTLMTPDETFREGTYVFVRNGIYYFMWSEDDTRSPNYKVRYATASSPLGPLTIGEGNIVIRKNLSAQIHGTGHNSVIHVPGTDNWYLVYHRFTYPKGITMGRSAGFNREVCIDELRFDAAGTIIEVVPTLQGIAH</sequence>
<keyword evidence="2" id="KW-0858">Xylan degradation</keyword>
<evidence type="ECO:0000256" key="5">
    <source>
        <dbReference type="ARBA" id="ARBA00023295"/>
    </source>
</evidence>
<dbReference type="Proteomes" id="UP001597112">
    <property type="component" value="Unassembled WGS sequence"/>
</dbReference>
<keyword evidence="5 6" id="KW-0326">Glycosidase</keyword>
<evidence type="ECO:0000256" key="4">
    <source>
        <dbReference type="ARBA" id="ARBA00023277"/>
    </source>
</evidence>
<dbReference type="EMBL" id="JBHTKA010000007">
    <property type="protein sequence ID" value="MFD1001630.1"/>
    <property type="molecule type" value="Genomic_DNA"/>
</dbReference>
<dbReference type="Gene3D" id="2.60.40.2340">
    <property type="match status" value="1"/>
</dbReference>
<evidence type="ECO:0000256" key="1">
    <source>
        <dbReference type="ARBA" id="ARBA00009865"/>
    </source>
</evidence>
<keyword evidence="7" id="KW-0732">Signal</keyword>
<dbReference type="Pfam" id="PF04616">
    <property type="entry name" value="Glyco_hydro_43"/>
    <property type="match status" value="1"/>
</dbReference>
<evidence type="ECO:0000313" key="9">
    <source>
        <dbReference type="Proteomes" id="UP001597112"/>
    </source>
</evidence>